<keyword evidence="1" id="KW-0732">Signal</keyword>
<organism evidence="3 4">
    <name type="scientific">Urochloa decumbens</name>
    <dbReference type="NCBI Taxonomy" id="240449"/>
    <lineage>
        <taxon>Eukaryota</taxon>
        <taxon>Viridiplantae</taxon>
        <taxon>Streptophyta</taxon>
        <taxon>Embryophyta</taxon>
        <taxon>Tracheophyta</taxon>
        <taxon>Spermatophyta</taxon>
        <taxon>Magnoliopsida</taxon>
        <taxon>Liliopsida</taxon>
        <taxon>Poales</taxon>
        <taxon>Poaceae</taxon>
        <taxon>PACMAD clade</taxon>
        <taxon>Panicoideae</taxon>
        <taxon>Panicodae</taxon>
        <taxon>Paniceae</taxon>
        <taxon>Melinidinae</taxon>
        <taxon>Urochloa</taxon>
    </lineage>
</organism>
<dbReference type="Proteomes" id="UP001497457">
    <property type="component" value="Chromosome 9rd"/>
</dbReference>
<proteinExistence type="predicted"/>
<dbReference type="InterPro" id="IPR016140">
    <property type="entry name" value="Bifunc_inhib/LTP/seed_store"/>
</dbReference>
<gene>
    <name evidence="3" type="ORF">URODEC1_LOCUS115477</name>
</gene>
<name>A0ABC9GEM3_9POAL</name>
<dbReference type="AlphaFoldDB" id="A0ABC9GEM3"/>
<reference evidence="3" key="1">
    <citation type="submission" date="2024-10" db="EMBL/GenBank/DDBJ databases">
        <authorList>
            <person name="Ryan C."/>
        </authorList>
    </citation>
    <scope>NUCLEOTIDE SEQUENCE [LARGE SCALE GENOMIC DNA]</scope>
</reference>
<evidence type="ECO:0000313" key="3">
    <source>
        <dbReference type="EMBL" id="CAL5093648.1"/>
    </source>
</evidence>
<accession>A0ABC9GEM3</accession>
<sequence length="100" mass="11466">MLLGKVSFLLLVLCSVLWAHQVKGEELPCTDKQKKDILETCHEVLARGSTVIPHKDSPCCRNVRELPHNGIRCIIKLLTVQEREDYMMAKIQILEYLCSM</sequence>
<keyword evidence="4" id="KW-1185">Reference proteome</keyword>
<feature type="chain" id="PRO_5044855725" description="Bifunctional inhibitor/plant lipid transfer protein/seed storage helical domain-containing protein" evidence="1">
    <location>
        <begin position="25"/>
        <end position="100"/>
    </location>
</feature>
<feature type="domain" description="Bifunctional inhibitor/plant lipid transfer protein/seed storage helical" evidence="2">
    <location>
        <begin position="23"/>
        <end position="86"/>
    </location>
</feature>
<protein>
    <recommendedName>
        <fullName evidence="2">Bifunctional inhibitor/plant lipid transfer protein/seed storage helical domain-containing protein</fullName>
    </recommendedName>
</protein>
<feature type="signal peptide" evidence="1">
    <location>
        <begin position="1"/>
        <end position="24"/>
    </location>
</feature>
<dbReference type="Pfam" id="PF14368">
    <property type="entry name" value="LTP_2"/>
    <property type="match status" value="1"/>
</dbReference>
<evidence type="ECO:0000259" key="2">
    <source>
        <dbReference type="Pfam" id="PF14368"/>
    </source>
</evidence>
<dbReference type="EMBL" id="OZ075119">
    <property type="protein sequence ID" value="CAL5093648.1"/>
    <property type="molecule type" value="Genomic_DNA"/>
</dbReference>
<evidence type="ECO:0000256" key="1">
    <source>
        <dbReference type="SAM" id="SignalP"/>
    </source>
</evidence>
<evidence type="ECO:0000313" key="4">
    <source>
        <dbReference type="Proteomes" id="UP001497457"/>
    </source>
</evidence>